<keyword evidence="2" id="KW-1185">Reference proteome</keyword>
<comment type="caution">
    <text evidence="1">The sequence shown here is derived from an EMBL/GenBank/DDBJ whole genome shotgun (WGS) entry which is preliminary data.</text>
</comment>
<dbReference type="Proteomes" id="UP000663828">
    <property type="component" value="Unassembled WGS sequence"/>
</dbReference>
<accession>A0A816GT16</accession>
<gene>
    <name evidence="1" type="ORF">XAT740_LOCUS60208</name>
</gene>
<feature type="non-terminal residue" evidence="1">
    <location>
        <position position="1"/>
    </location>
</feature>
<name>A0A816GT16_ADIRI</name>
<reference evidence="1" key="1">
    <citation type="submission" date="2021-02" db="EMBL/GenBank/DDBJ databases">
        <authorList>
            <person name="Nowell W R."/>
        </authorList>
    </citation>
    <scope>NUCLEOTIDE SEQUENCE</scope>
</reference>
<dbReference type="AlphaFoldDB" id="A0A816GT16"/>
<protein>
    <submittedName>
        <fullName evidence="1">Uncharacterized protein</fullName>
    </submittedName>
</protein>
<sequence>TEPEGKGKKSTKIRRNPFKKAAFAILFVVFVKHRVHQNRSHRVYLDPDGPIFNALIQAITYPISLQHALNSSSRNYSEAIETIGNAMKDIVSKITQFMPKDGILGMTKTSAISIFLQNGNPFPDKYFWEYDKIGQITSSQSMSLKVLSSVLLHLGRRAAGTKSQLIALPNEWKLSLYTDVDMESIIANSQIKSIMNTCEHSLRIWCKEYVRRIDESYGKELRK</sequence>
<evidence type="ECO:0000313" key="2">
    <source>
        <dbReference type="Proteomes" id="UP000663828"/>
    </source>
</evidence>
<evidence type="ECO:0000313" key="1">
    <source>
        <dbReference type="EMBL" id="CAF1679146.1"/>
    </source>
</evidence>
<organism evidence="1 2">
    <name type="scientific">Adineta ricciae</name>
    <name type="common">Rotifer</name>
    <dbReference type="NCBI Taxonomy" id="249248"/>
    <lineage>
        <taxon>Eukaryota</taxon>
        <taxon>Metazoa</taxon>
        <taxon>Spiralia</taxon>
        <taxon>Gnathifera</taxon>
        <taxon>Rotifera</taxon>
        <taxon>Eurotatoria</taxon>
        <taxon>Bdelloidea</taxon>
        <taxon>Adinetida</taxon>
        <taxon>Adinetidae</taxon>
        <taxon>Adineta</taxon>
    </lineage>
</organism>
<proteinExistence type="predicted"/>
<dbReference type="EMBL" id="CAJNOR010014631">
    <property type="protein sequence ID" value="CAF1679146.1"/>
    <property type="molecule type" value="Genomic_DNA"/>
</dbReference>